<dbReference type="Proteomes" id="UP000321960">
    <property type="component" value="Unassembled WGS sequence"/>
</dbReference>
<name>A0A512JAC5_9HYPH</name>
<reference evidence="2" key="1">
    <citation type="journal article" date="2014" name="Int. J. Syst. Evol. Microbiol.">
        <title>Complete genome of a new Firmicutes species belonging to the dominant human colonic microbiota ('Ruminococcus bicirculans') reveals two chromosomes and a selective capacity to utilize plant glucans.</title>
        <authorList>
            <consortium name="NISC Comparative Sequencing Program"/>
            <person name="Wegmann U."/>
            <person name="Louis P."/>
            <person name="Goesmann A."/>
            <person name="Henrissat B."/>
            <person name="Duncan S.H."/>
            <person name="Flint H.J."/>
        </authorList>
    </citation>
    <scope>NUCLEOTIDE SEQUENCE</scope>
    <source>
        <strain evidence="2">NBRC 107715</strain>
    </source>
</reference>
<dbReference type="Proteomes" id="UP001156856">
    <property type="component" value="Unassembled WGS sequence"/>
</dbReference>
<evidence type="ECO:0000313" key="2">
    <source>
        <dbReference type="EMBL" id="GLS64406.1"/>
    </source>
</evidence>
<comment type="caution">
    <text evidence="1">The sequence shown here is derived from an EMBL/GenBank/DDBJ whole genome shotgun (WGS) entry which is preliminary data.</text>
</comment>
<accession>A0A512JAC5</accession>
<proteinExistence type="predicted"/>
<dbReference type="EMBL" id="BJZU01000128">
    <property type="protein sequence ID" value="GEP06917.1"/>
    <property type="molecule type" value="Genomic_DNA"/>
</dbReference>
<sequence>MPCKFVLVGRFRSPQEAHLVPSLAGFPEGDIQLLDEDVTVPIIGDPNNGVAVLDFEEAWGTRLNLMVGERMDGRGSLGSHRDLSSAVDVPSPETCLEMKAPPGCGGLV</sequence>
<protein>
    <submittedName>
        <fullName evidence="1">Uncharacterized protein</fullName>
    </submittedName>
</protein>
<dbReference type="EMBL" id="BSPK01000036">
    <property type="protein sequence ID" value="GLS64406.1"/>
    <property type="molecule type" value="Genomic_DNA"/>
</dbReference>
<evidence type="ECO:0000313" key="4">
    <source>
        <dbReference type="Proteomes" id="UP001156856"/>
    </source>
</evidence>
<gene>
    <name evidence="2" type="ORF">GCM10007888_27870</name>
    <name evidence="1" type="ORF">MOX02_49550</name>
</gene>
<organism evidence="1 3">
    <name type="scientific">Methylobacterium oxalidis</name>
    <dbReference type="NCBI Taxonomy" id="944322"/>
    <lineage>
        <taxon>Bacteria</taxon>
        <taxon>Pseudomonadati</taxon>
        <taxon>Pseudomonadota</taxon>
        <taxon>Alphaproteobacteria</taxon>
        <taxon>Hyphomicrobiales</taxon>
        <taxon>Methylobacteriaceae</taxon>
        <taxon>Methylobacterium</taxon>
    </lineage>
</organism>
<evidence type="ECO:0000313" key="1">
    <source>
        <dbReference type="EMBL" id="GEP06917.1"/>
    </source>
</evidence>
<reference evidence="1 3" key="3">
    <citation type="submission" date="2019-07" db="EMBL/GenBank/DDBJ databases">
        <title>Whole genome shotgun sequence of Methylobacterium oxalidis NBRC 107715.</title>
        <authorList>
            <person name="Hosoyama A."/>
            <person name="Uohara A."/>
            <person name="Ohji S."/>
            <person name="Ichikawa N."/>
        </authorList>
    </citation>
    <scope>NUCLEOTIDE SEQUENCE [LARGE SCALE GENOMIC DNA]</scope>
    <source>
        <strain evidence="1 3">NBRC 107715</strain>
    </source>
</reference>
<keyword evidence="4" id="KW-1185">Reference proteome</keyword>
<dbReference type="AlphaFoldDB" id="A0A512JAC5"/>
<evidence type="ECO:0000313" key="3">
    <source>
        <dbReference type="Proteomes" id="UP000321960"/>
    </source>
</evidence>
<reference evidence="2" key="4">
    <citation type="submission" date="2023-01" db="EMBL/GenBank/DDBJ databases">
        <title>Draft genome sequence of Methylobacterium oxalidis strain NBRC 107715.</title>
        <authorList>
            <person name="Sun Q."/>
            <person name="Mori K."/>
        </authorList>
    </citation>
    <scope>NUCLEOTIDE SEQUENCE</scope>
    <source>
        <strain evidence="2">NBRC 107715</strain>
    </source>
</reference>
<reference evidence="4" key="2">
    <citation type="journal article" date="2019" name="Int. J. Syst. Evol. Microbiol.">
        <title>The Global Catalogue of Microorganisms (GCM) 10K type strain sequencing project: providing services to taxonomists for standard genome sequencing and annotation.</title>
        <authorList>
            <consortium name="The Broad Institute Genomics Platform"/>
            <consortium name="The Broad Institute Genome Sequencing Center for Infectious Disease"/>
            <person name="Wu L."/>
            <person name="Ma J."/>
        </authorList>
    </citation>
    <scope>NUCLEOTIDE SEQUENCE [LARGE SCALE GENOMIC DNA]</scope>
    <source>
        <strain evidence="4">NBRC 107715</strain>
    </source>
</reference>